<dbReference type="Proteomes" id="UP000176998">
    <property type="component" value="Unassembled WGS sequence"/>
</dbReference>
<keyword evidence="4" id="KW-1185">Reference proteome</keyword>
<accession>A0A1G4BNR3</accession>
<evidence type="ECO:0000313" key="3">
    <source>
        <dbReference type="EMBL" id="OHF03089.1"/>
    </source>
</evidence>
<evidence type="ECO:0000313" key="4">
    <source>
        <dbReference type="Proteomes" id="UP000176998"/>
    </source>
</evidence>
<dbReference type="InterPro" id="IPR050114">
    <property type="entry name" value="UPF0173_UPF0282_UlaG_hydrolase"/>
</dbReference>
<dbReference type="PANTHER" id="PTHR43546:SF9">
    <property type="entry name" value="L-ASCORBATE-6-PHOSPHATE LACTONASE ULAG-RELATED"/>
    <property type="match status" value="1"/>
</dbReference>
<dbReference type="AlphaFoldDB" id="A0A1G4BNR3"/>
<dbReference type="GO" id="GO:0016787">
    <property type="term" value="F:hydrolase activity"/>
    <property type="evidence" value="ECO:0007669"/>
    <property type="project" value="UniProtKB-KW"/>
</dbReference>
<dbReference type="SUPFAM" id="SSF56281">
    <property type="entry name" value="Metallo-hydrolase/oxidoreductase"/>
    <property type="match status" value="1"/>
</dbReference>
<proteinExistence type="predicted"/>
<organism evidence="3 4">
    <name type="scientific">Colletotrichum orchidophilum</name>
    <dbReference type="NCBI Taxonomy" id="1209926"/>
    <lineage>
        <taxon>Eukaryota</taxon>
        <taxon>Fungi</taxon>
        <taxon>Dikarya</taxon>
        <taxon>Ascomycota</taxon>
        <taxon>Pezizomycotina</taxon>
        <taxon>Sordariomycetes</taxon>
        <taxon>Hypocreomycetidae</taxon>
        <taxon>Glomerellales</taxon>
        <taxon>Glomerellaceae</taxon>
        <taxon>Colletotrichum</taxon>
    </lineage>
</organism>
<dbReference type="STRING" id="1209926.A0A1G4BNR3"/>
<sequence length="264" mass="28731">MSSSFKSSFSITHITTASAILHINGINFLTDPVFSPAGTEWDMGLTVLRNTKGPALQLDDLPVIDAILLSHENHPDNLDELGRRLLDGRRVLTTEDGARKLAPRPGVAALRPRETTKLRVGGEEFEVTGVPCQHLPGGEVTGFLLRAASFGETNGLPNVIYISGDTVYLEEIPRLLGDYHISVAIVNVGAVEVAISDPPLLVTMDGKQAARLFLEIGADVLVPMHYESWAHFAENGDQLRAVFEEEGIADKVQWLEPGVETKIF</sequence>
<feature type="domain" description="Metallo-beta-lactamase" evidence="2">
    <location>
        <begin position="27"/>
        <end position="226"/>
    </location>
</feature>
<reference evidence="3 4" key="1">
    <citation type="submission" date="2016-09" db="EMBL/GenBank/DDBJ databases">
        <authorList>
            <person name="Capua I."/>
            <person name="De Benedictis P."/>
            <person name="Joannis T."/>
            <person name="Lombin L.H."/>
            <person name="Cattoli G."/>
        </authorList>
    </citation>
    <scope>NUCLEOTIDE SEQUENCE [LARGE SCALE GENOMIC DNA]</scope>
    <source>
        <strain evidence="3 4">IMI 309357</strain>
    </source>
</reference>
<keyword evidence="1" id="KW-0378">Hydrolase</keyword>
<dbReference type="PANTHER" id="PTHR43546">
    <property type="entry name" value="UPF0173 METAL-DEPENDENT HYDROLASE MJ1163-RELATED"/>
    <property type="match status" value="1"/>
</dbReference>
<protein>
    <recommendedName>
        <fullName evidence="2">Metallo-beta-lactamase domain-containing protein</fullName>
    </recommendedName>
</protein>
<dbReference type="GeneID" id="34554638"/>
<dbReference type="RefSeq" id="XP_022480227.1">
    <property type="nucleotide sequence ID" value="XM_022613128.1"/>
</dbReference>
<dbReference type="InterPro" id="IPR001279">
    <property type="entry name" value="Metallo-B-lactamas"/>
</dbReference>
<name>A0A1G4BNR3_9PEZI</name>
<evidence type="ECO:0000259" key="2">
    <source>
        <dbReference type="Pfam" id="PF12706"/>
    </source>
</evidence>
<dbReference type="Pfam" id="PF12706">
    <property type="entry name" value="Lactamase_B_2"/>
    <property type="match status" value="1"/>
</dbReference>
<dbReference type="InterPro" id="IPR036866">
    <property type="entry name" value="RibonucZ/Hydroxyglut_hydro"/>
</dbReference>
<evidence type="ECO:0000256" key="1">
    <source>
        <dbReference type="ARBA" id="ARBA00022801"/>
    </source>
</evidence>
<gene>
    <name evidence="3" type="ORF">CORC01_01473</name>
</gene>
<dbReference type="EMBL" id="MJBS01000008">
    <property type="protein sequence ID" value="OHF03089.1"/>
    <property type="molecule type" value="Genomic_DNA"/>
</dbReference>
<dbReference type="Gene3D" id="3.60.15.10">
    <property type="entry name" value="Ribonuclease Z/Hydroxyacylglutathione hydrolase-like"/>
    <property type="match status" value="1"/>
</dbReference>
<dbReference type="OrthoDB" id="332863at2759"/>
<comment type="caution">
    <text evidence="3">The sequence shown here is derived from an EMBL/GenBank/DDBJ whole genome shotgun (WGS) entry which is preliminary data.</text>
</comment>